<name>A0A073IBT7_9RHOB</name>
<gene>
    <name evidence="1" type="ORF">DSW25_04995</name>
</gene>
<accession>A0A073IBT7</accession>
<organism evidence="1 2">
    <name type="scientific">Sulfitobacter donghicola DSW-25 = KCTC 12864 = JCM 14565</name>
    <dbReference type="NCBI Taxonomy" id="1300350"/>
    <lineage>
        <taxon>Bacteria</taxon>
        <taxon>Pseudomonadati</taxon>
        <taxon>Pseudomonadota</taxon>
        <taxon>Alphaproteobacteria</taxon>
        <taxon>Rhodobacterales</taxon>
        <taxon>Roseobacteraceae</taxon>
        <taxon>Sulfitobacter</taxon>
    </lineage>
</organism>
<dbReference type="InterPro" id="IPR021466">
    <property type="entry name" value="Put_rhamnosyl_transferase"/>
</dbReference>
<protein>
    <recommendedName>
        <fullName evidence="3">Rhamnosyl transferase</fullName>
    </recommendedName>
</protein>
<proteinExistence type="predicted"/>
<dbReference type="STRING" id="1300350.Z948_2079"/>
<dbReference type="AlphaFoldDB" id="A0A073IBT7"/>
<sequence>MALQVIGLCRFSYPAIGGFQVDHDTIEERIDYLYDDERLEERFQLFQAVALPSLKAQTDPDFELIIVIGDQMPAHHRARLEALIADMPQARIHAEPPRPQREVMKAILNAARKDFSQPCLQFRFDDDDAVAVDFVERLRKAAHDCEGLTKQHKAVAFDWNKGFIAEYGKEGISAAEIYRPFDVAALGMWVKGNCHLTIMNFAHNKINRFMPAVSFSEPRMFVRGHNASNDSRQKPVKAVPVEPLDYDQAENFRQRFAIDINVVQQTFGGA</sequence>
<dbReference type="Proteomes" id="UP000027734">
    <property type="component" value="Unassembled WGS sequence"/>
</dbReference>
<evidence type="ECO:0000313" key="2">
    <source>
        <dbReference type="Proteomes" id="UP000027734"/>
    </source>
</evidence>
<dbReference type="SUPFAM" id="SSF53448">
    <property type="entry name" value="Nucleotide-diphospho-sugar transferases"/>
    <property type="match status" value="1"/>
</dbReference>
<evidence type="ECO:0000313" key="1">
    <source>
        <dbReference type="EMBL" id="KEJ87793.1"/>
    </source>
</evidence>
<reference evidence="1 2" key="1">
    <citation type="submission" date="2014-01" db="EMBL/GenBank/DDBJ databases">
        <title>Sulfitobacter donghicola JCM 14565 Genome Sequencing.</title>
        <authorList>
            <person name="Lai Q."/>
            <person name="Hong Z."/>
        </authorList>
    </citation>
    <scope>NUCLEOTIDE SEQUENCE [LARGE SCALE GENOMIC DNA]</scope>
    <source>
        <strain evidence="1 2">JCM 14565</strain>
    </source>
</reference>
<dbReference type="eggNOG" id="ENOG502Z86Q">
    <property type="taxonomic scope" value="Bacteria"/>
</dbReference>
<dbReference type="Pfam" id="PF11316">
    <property type="entry name" value="Rhamno_transf"/>
    <property type="match status" value="1"/>
</dbReference>
<dbReference type="EMBL" id="JAMC01000015">
    <property type="protein sequence ID" value="KEJ87793.1"/>
    <property type="molecule type" value="Genomic_DNA"/>
</dbReference>
<dbReference type="InterPro" id="IPR029044">
    <property type="entry name" value="Nucleotide-diphossugar_trans"/>
</dbReference>
<evidence type="ECO:0008006" key="3">
    <source>
        <dbReference type="Google" id="ProtNLM"/>
    </source>
</evidence>
<dbReference type="RefSeq" id="WP_025059457.1">
    <property type="nucleotide sequence ID" value="NZ_JAMC01000015.1"/>
</dbReference>
<comment type="caution">
    <text evidence="1">The sequence shown here is derived from an EMBL/GenBank/DDBJ whole genome shotgun (WGS) entry which is preliminary data.</text>
</comment>
<keyword evidence="2" id="KW-1185">Reference proteome</keyword>
<dbReference type="OrthoDB" id="9771846at2"/>